<dbReference type="SUPFAM" id="SSF48403">
    <property type="entry name" value="Ankyrin repeat"/>
    <property type="match status" value="1"/>
</dbReference>
<feature type="repeat" description="ANK" evidence="3">
    <location>
        <begin position="145"/>
        <end position="177"/>
    </location>
</feature>
<accession>A0A0W0WEF0</accession>
<keyword evidence="1" id="KW-0677">Repeat</keyword>
<dbReference type="Gene3D" id="1.25.40.20">
    <property type="entry name" value="Ankyrin repeat-containing domain"/>
    <property type="match status" value="2"/>
</dbReference>
<evidence type="ECO:0000256" key="2">
    <source>
        <dbReference type="ARBA" id="ARBA00023043"/>
    </source>
</evidence>
<feature type="repeat" description="ANK" evidence="3">
    <location>
        <begin position="217"/>
        <end position="249"/>
    </location>
</feature>
<dbReference type="SMART" id="SM00248">
    <property type="entry name" value="ANK"/>
    <property type="match status" value="4"/>
</dbReference>
<dbReference type="AlphaFoldDB" id="A0A0W0WEF0"/>
<dbReference type="STRING" id="454.Lisr_0683"/>
<dbReference type="InterPro" id="IPR002110">
    <property type="entry name" value="Ankyrin_rpt"/>
</dbReference>
<evidence type="ECO:0000313" key="5">
    <source>
        <dbReference type="Proteomes" id="UP000054761"/>
    </source>
</evidence>
<sequence>MPIDKNKPSMEILPEETILHITSFIPFQFFKKTAQVNASLDRCIHTTTQQLAKTNRDVKDKLTLSLQSSFNQNNVKSIQTAIIKGADINTEITYQEKEEAQTTEIKGTIVSFATKIVCTSSDNSQMDRLDFLLAHGANLDIFDSENESPLMIAIRLERLDIARQLIQAGATIDIANKDGFTAFHMAAYVGIDYVKLLYEEKQKQGQCIDIHKQGKDNGFTPLHAAVEGDQIEVVQFLLGLNCDTSITNSKGQTALQLAEEKGLHHIVELLPTSPLTIKF</sequence>
<comment type="caution">
    <text evidence="4">The sequence shown here is derived from an EMBL/GenBank/DDBJ whole genome shotgun (WGS) entry which is preliminary data.</text>
</comment>
<dbReference type="InterPro" id="IPR036770">
    <property type="entry name" value="Ankyrin_rpt-contain_sf"/>
</dbReference>
<evidence type="ECO:0000256" key="1">
    <source>
        <dbReference type="ARBA" id="ARBA00022737"/>
    </source>
</evidence>
<dbReference type="PROSITE" id="PS50088">
    <property type="entry name" value="ANK_REPEAT"/>
    <property type="match status" value="2"/>
</dbReference>
<name>A0A0W0WEF0_9GAMM</name>
<dbReference type="OrthoDB" id="5650969at2"/>
<dbReference type="Pfam" id="PF12796">
    <property type="entry name" value="Ank_2"/>
    <property type="match status" value="1"/>
</dbReference>
<dbReference type="EMBL" id="LNYH01000026">
    <property type="protein sequence ID" value="KTD30697.1"/>
    <property type="molecule type" value="Genomic_DNA"/>
</dbReference>
<organism evidence="4 5">
    <name type="scientific">Legionella israelensis</name>
    <dbReference type="NCBI Taxonomy" id="454"/>
    <lineage>
        <taxon>Bacteria</taxon>
        <taxon>Pseudomonadati</taxon>
        <taxon>Pseudomonadota</taxon>
        <taxon>Gammaproteobacteria</taxon>
        <taxon>Legionellales</taxon>
        <taxon>Legionellaceae</taxon>
        <taxon>Legionella</taxon>
    </lineage>
</organism>
<evidence type="ECO:0000313" key="4">
    <source>
        <dbReference type="EMBL" id="KTD30697.1"/>
    </source>
</evidence>
<evidence type="ECO:0000256" key="3">
    <source>
        <dbReference type="PROSITE-ProRule" id="PRU00023"/>
    </source>
</evidence>
<dbReference type="Proteomes" id="UP000054761">
    <property type="component" value="Unassembled WGS sequence"/>
</dbReference>
<gene>
    <name evidence="4" type="primary">arp</name>
    <name evidence="4" type="ORF">Lisr_0683</name>
</gene>
<keyword evidence="5" id="KW-1185">Reference proteome</keyword>
<dbReference type="PANTHER" id="PTHR24126">
    <property type="entry name" value="ANKYRIN REPEAT, PH AND SEC7 DOMAIN CONTAINING PROTEIN SECG-RELATED"/>
    <property type="match status" value="1"/>
</dbReference>
<reference evidence="4 5" key="1">
    <citation type="submission" date="2015-11" db="EMBL/GenBank/DDBJ databases">
        <title>Genomic analysis of 38 Legionella species identifies large and diverse effector repertoires.</title>
        <authorList>
            <person name="Burstein D."/>
            <person name="Amaro F."/>
            <person name="Zusman T."/>
            <person name="Lifshitz Z."/>
            <person name="Cohen O."/>
            <person name="Gilbert J.A."/>
            <person name="Pupko T."/>
            <person name="Shuman H.A."/>
            <person name="Segal G."/>
        </authorList>
    </citation>
    <scope>NUCLEOTIDE SEQUENCE [LARGE SCALE GENOMIC DNA]</scope>
    <source>
        <strain evidence="4 5">Bercovier 4</strain>
    </source>
</reference>
<dbReference type="PROSITE" id="PS50297">
    <property type="entry name" value="ANK_REP_REGION"/>
    <property type="match status" value="2"/>
</dbReference>
<dbReference type="PANTHER" id="PTHR24126:SF14">
    <property type="entry name" value="ANK_REP_REGION DOMAIN-CONTAINING PROTEIN"/>
    <property type="match status" value="1"/>
</dbReference>
<dbReference type="PATRIC" id="fig|454.4.peg.730"/>
<protein>
    <submittedName>
        <fullName evidence="4">Ankyrin repeat protein</fullName>
    </submittedName>
</protein>
<dbReference type="RefSeq" id="WP_058501062.1">
    <property type="nucleotide sequence ID" value="NZ_CAAAJA010000024.1"/>
</dbReference>
<keyword evidence="2 3" id="KW-0040">ANK repeat</keyword>
<proteinExistence type="predicted"/>